<dbReference type="InterPro" id="IPR018062">
    <property type="entry name" value="HTH_AraC-typ_CS"/>
</dbReference>
<sequence>MKNFFKYLTSSESDKQWGLYLTVSGRYHSLPGAEYPSKAHPTGYYFDWNNGRALDEYQLNYITEGFGYLETSQGLFKIKPGMVMIIHPGVKHRYRPDKKTGWVENYIGFKGNLAPHFLNLAFRDIPSPVLSCGNRVEIIDVYQKIFDLTQIQKPAYQQVASGMILKLVGLLLSIQKQSGIEGKDIEDLITTARAYMWENVDKTADLQAFAKSKNFSYSSFRKLFKQYTGIAPYQYFLDLKIVRAKELIASTDKSVKEMAYELGFDSIHYFSRLFKKKTGVSPSEFRRRFL</sequence>
<dbReference type="InterPro" id="IPR003313">
    <property type="entry name" value="AraC-bd"/>
</dbReference>
<dbReference type="EMBL" id="CP120682">
    <property type="protein sequence ID" value="WKN34836.1"/>
    <property type="molecule type" value="Genomic_DNA"/>
</dbReference>
<dbReference type="InterPro" id="IPR009057">
    <property type="entry name" value="Homeodomain-like_sf"/>
</dbReference>
<dbReference type="SUPFAM" id="SSF51215">
    <property type="entry name" value="Regulatory protein AraC"/>
    <property type="match status" value="1"/>
</dbReference>
<organism evidence="5">
    <name type="scientific">Roseihalotalea indica</name>
    <dbReference type="NCBI Taxonomy" id="2867963"/>
    <lineage>
        <taxon>Bacteria</taxon>
        <taxon>Pseudomonadati</taxon>
        <taxon>Bacteroidota</taxon>
        <taxon>Cytophagia</taxon>
        <taxon>Cytophagales</taxon>
        <taxon>Catalimonadaceae</taxon>
        <taxon>Roseihalotalea</taxon>
    </lineage>
</organism>
<dbReference type="Gene3D" id="2.60.120.280">
    <property type="entry name" value="Regulatory protein AraC"/>
    <property type="match status" value="1"/>
</dbReference>
<dbReference type="PROSITE" id="PS01124">
    <property type="entry name" value="HTH_ARAC_FAMILY_2"/>
    <property type="match status" value="1"/>
</dbReference>
<keyword evidence="1" id="KW-0805">Transcription regulation</keyword>
<evidence type="ECO:0000256" key="3">
    <source>
        <dbReference type="ARBA" id="ARBA00023163"/>
    </source>
</evidence>
<keyword evidence="2" id="KW-0238">DNA-binding</keyword>
<accession>A0AA49GJH9</accession>
<dbReference type="PANTHER" id="PTHR43280">
    <property type="entry name" value="ARAC-FAMILY TRANSCRIPTIONAL REGULATOR"/>
    <property type="match status" value="1"/>
</dbReference>
<evidence type="ECO:0000259" key="4">
    <source>
        <dbReference type="PROSITE" id="PS01124"/>
    </source>
</evidence>
<reference evidence="5" key="2">
    <citation type="journal article" date="2024" name="Antonie Van Leeuwenhoek">
        <title>Roseihalotalea indica gen. nov., sp. nov., a halophilic Bacteroidetes from mesopelagic Southwest Indian Ocean with higher carbohydrate metabolic potential.</title>
        <authorList>
            <person name="Chen B."/>
            <person name="Zhang M."/>
            <person name="Lin D."/>
            <person name="Ye J."/>
            <person name="Tang K."/>
        </authorList>
    </citation>
    <scope>NUCLEOTIDE SEQUENCE</scope>
    <source>
        <strain evidence="5">TK19036</strain>
    </source>
</reference>
<feature type="domain" description="HTH araC/xylS-type" evidence="4">
    <location>
        <begin position="190"/>
        <end position="288"/>
    </location>
</feature>
<protein>
    <submittedName>
        <fullName evidence="5">AraC family transcriptional regulator</fullName>
    </submittedName>
</protein>
<dbReference type="AlphaFoldDB" id="A0AA49GJH9"/>
<dbReference type="Pfam" id="PF12833">
    <property type="entry name" value="HTH_18"/>
    <property type="match status" value="1"/>
</dbReference>
<dbReference type="PROSITE" id="PS00041">
    <property type="entry name" value="HTH_ARAC_FAMILY_1"/>
    <property type="match status" value="1"/>
</dbReference>
<dbReference type="SUPFAM" id="SSF46689">
    <property type="entry name" value="Homeodomain-like"/>
    <property type="match status" value="2"/>
</dbReference>
<proteinExistence type="predicted"/>
<keyword evidence="3" id="KW-0804">Transcription</keyword>
<dbReference type="InterPro" id="IPR020449">
    <property type="entry name" value="Tscrpt_reg_AraC-type_HTH"/>
</dbReference>
<dbReference type="GO" id="GO:0003700">
    <property type="term" value="F:DNA-binding transcription factor activity"/>
    <property type="evidence" value="ECO:0007669"/>
    <property type="project" value="InterPro"/>
</dbReference>
<evidence type="ECO:0000256" key="1">
    <source>
        <dbReference type="ARBA" id="ARBA00023015"/>
    </source>
</evidence>
<name>A0AA49GJH9_9BACT</name>
<dbReference type="Pfam" id="PF02311">
    <property type="entry name" value="AraC_binding"/>
    <property type="match status" value="1"/>
</dbReference>
<evidence type="ECO:0000256" key="2">
    <source>
        <dbReference type="ARBA" id="ARBA00023125"/>
    </source>
</evidence>
<dbReference type="InterPro" id="IPR037923">
    <property type="entry name" value="HTH-like"/>
</dbReference>
<reference evidence="5" key="1">
    <citation type="journal article" date="2023" name="Comput. Struct. Biotechnol. J.">
        <title>Discovery of a novel marine Bacteroidetes with a rich repertoire of carbohydrate-active enzymes.</title>
        <authorList>
            <person name="Chen B."/>
            <person name="Liu G."/>
            <person name="Chen Q."/>
            <person name="Wang H."/>
            <person name="Liu L."/>
            <person name="Tang K."/>
        </authorList>
    </citation>
    <scope>NUCLEOTIDE SEQUENCE</scope>
    <source>
        <strain evidence="5">TK19036</strain>
    </source>
</reference>
<dbReference type="PANTHER" id="PTHR43280:SF30">
    <property type="entry name" value="MMSAB OPERON REGULATORY PROTEIN"/>
    <property type="match status" value="1"/>
</dbReference>
<gene>
    <name evidence="5" type="ORF">K4G66_20900</name>
</gene>
<dbReference type="GO" id="GO:0043565">
    <property type="term" value="F:sequence-specific DNA binding"/>
    <property type="evidence" value="ECO:0007669"/>
    <property type="project" value="InterPro"/>
</dbReference>
<dbReference type="SMART" id="SM00342">
    <property type="entry name" value="HTH_ARAC"/>
    <property type="match status" value="1"/>
</dbReference>
<evidence type="ECO:0000313" key="5">
    <source>
        <dbReference type="EMBL" id="WKN34836.1"/>
    </source>
</evidence>
<dbReference type="Gene3D" id="1.10.10.60">
    <property type="entry name" value="Homeodomain-like"/>
    <property type="match status" value="2"/>
</dbReference>
<dbReference type="PRINTS" id="PR00032">
    <property type="entry name" value="HTHARAC"/>
</dbReference>
<dbReference type="InterPro" id="IPR018060">
    <property type="entry name" value="HTH_AraC"/>
</dbReference>